<protein>
    <submittedName>
        <fullName evidence="2">NAD(P)-binding protein</fullName>
    </submittedName>
</protein>
<keyword evidence="3" id="KW-1185">Reference proteome</keyword>
<reference evidence="2 3" key="1">
    <citation type="submission" date="2018-06" db="EMBL/GenBank/DDBJ databases">
        <title>A transcriptomic atlas of mushroom development highlights an independent origin of complex multicellularity.</title>
        <authorList>
            <consortium name="DOE Joint Genome Institute"/>
            <person name="Krizsan K."/>
            <person name="Almasi E."/>
            <person name="Merenyi Z."/>
            <person name="Sahu N."/>
            <person name="Viragh M."/>
            <person name="Koszo T."/>
            <person name="Mondo S."/>
            <person name="Kiss B."/>
            <person name="Balint B."/>
            <person name="Kues U."/>
            <person name="Barry K."/>
            <person name="Hegedus J.C."/>
            <person name="Henrissat B."/>
            <person name="Johnson J."/>
            <person name="Lipzen A."/>
            <person name="Ohm R."/>
            <person name="Nagy I."/>
            <person name="Pangilinan J."/>
            <person name="Yan J."/>
            <person name="Xiong Y."/>
            <person name="Grigoriev I.V."/>
            <person name="Hibbett D.S."/>
            <person name="Nagy L.G."/>
        </authorList>
    </citation>
    <scope>NUCLEOTIDE SEQUENCE [LARGE SCALE GENOMIC DNA]</scope>
    <source>
        <strain evidence="2 3">SZMC22713</strain>
    </source>
</reference>
<dbReference type="Gene3D" id="3.40.50.720">
    <property type="entry name" value="NAD(P)-binding Rossmann-like Domain"/>
    <property type="match status" value="1"/>
</dbReference>
<dbReference type="InterPro" id="IPR036291">
    <property type="entry name" value="NAD(P)-bd_dom_sf"/>
</dbReference>
<dbReference type="SUPFAM" id="SSF51735">
    <property type="entry name" value="NAD(P)-binding Rossmann-fold domains"/>
    <property type="match status" value="1"/>
</dbReference>
<keyword evidence="1" id="KW-0560">Oxidoreductase</keyword>
<organism evidence="2 3">
    <name type="scientific">Rickenella mellea</name>
    <dbReference type="NCBI Taxonomy" id="50990"/>
    <lineage>
        <taxon>Eukaryota</taxon>
        <taxon>Fungi</taxon>
        <taxon>Dikarya</taxon>
        <taxon>Basidiomycota</taxon>
        <taxon>Agaricomycotina</taxon>
        <taxon>Agaricomycetes</taxon>
        <taxon>Hymenochaetales</taxon>
        <taxon>Rickenellaceae</taxon>
        <taxon>Rickenella</taxon>
    </lineage>
</organism>
<dbReference type="STRING" id="50990.A0A4Y7QCC9"/>
<dbReference type="PANTHER" id="PTHR47534:SF3">
    <property type="entry name" value="ALCOHOL DEHYDROGENASE-LIKE C-TERMINAL DOMAIN-CONTAINING PROTEIN"/>
    <property type="match status" value="1"/>
</dbReference>
<dbReference type="PANTHER" id="PTHR47534">
    <property type="entry name" value="YALI0E05731P"/>
    <property type="match status" value="1"/>
</dbReference>
<dbReference type="GO" id="GO:0016491">
    <property type="term" value="F:oxidoreductase activity"/>
    <property type="evidence" value="ECO:0007669"/>
    <property type="project" value="UniProtKB-KW"/>
</dbReference>
<dbReference type="EMBL" id="ML170164">
    <property type="protein sequence ID" value="TDL25333.1"/>
    <property type="molecule type" value="Genomic_DNA"/>
</dbReference>
<dbReference type="InterPro" id="IPR002347">
    <property type="entry name" value="SDR_fam"/>
</dbReference>
<dbReference type="VEuPathDB" id="FungiDB:BD410DRAFT_785253"/>
<evidence type="ECO:0000313" key="3">
    <source>
        <dbReference type="Proteomes" id="UP000294933"/>
    </source>
</evidence>
<dbReference type="AlphaFoldDB" id="A0A4Y7QCC9"/>
<proteinExistence type="predicted"/>
<dbReference type="OrthoDB" id="2898509at2759"/>
<dbReference type="InterPro" id="IPR052228">
    <property type="entry name" value="Sec_Metab_Biosynth_Oxidored"/>
</dbReference>
<dbReference type="Proteomes" id="UP000294933">
    <property type="component" value="Unassembled WGS sequence"/>
</dbReference>
<dbReference type="PRINTS" id="PR00081">
    <property type="entry name" value="GDHRDH"/>
</dbReference>
<gene>
    <name evidence="2" type="ORF">BD410DRAFT_785253</name>
</gene>
<evidence type="ECO:0000313" key="2">
    <source>
        <dbReference type="EMBL" id="TDL25333.1"/>
    </source>
</evidence>
<dbReference type="Pfam" id="PF00106">
    <property type="entry name" value="adh_short"/>
    <property type="match status" value="1"/>
</dbReference>
<name>A0A4Y7QCC9_9AGAM</name>
<evidence type="ECO:0000256" key="1">
    <source>
        <dbReference type="ARBA" id="ARBA00023002"/>
    </source>
</evidence>
<sequence>MPALAVVKAANAKFAPAYLPVALFVGGTSGIGQSMAEAFARYTKGNAHIIICGRNRTAGESIIAKFPKPTVSSPSGAPLHEFVQCDATLMKNVGVTTSDLLARLPKLNFLVLSQGALNVQGRSETEEGIDKKLALNHYSRFKFINDLLPLLQKAADAGEDAKAMSVLGAGHAGKIDVNDLGLKKGYGLTAAALGAATYNDCMVEEFGARNPSIAFTHIYPGVVRTPIFGRMHWTMALLSPILMGVLYPFTVSSADCAEYMLYALLNGDKGAFRKDNHAEDLGEKGYYVTDEARKAVWEHTLALTKA</sequence>
<accession>A0A4Y7QCC9</accession>